<proteinExistence type="predicted"/>
<sequence length="77" mass="8227">MCGLGFSFVCGGGRILGVVATPSSDWSCCSGRKDLWGCTGYNSFGMACLWHGVMREMAAESDSKFEKEYAVAISKEG</sequence>
<dbReference type="Proteomes" id="UP000033457">
    <property type="component" value="Chromosome"/>
</dbReference>
<protein>
    <submittedName>
        <fullName evidence="1">Uncharacterized protein</fullName>
    </submittedName>
</protein>
<evidence type="ECO:0000313" key="2">
    <source>
        <dbReference type="Proteomes" id="UP000033457"/>
    </source>
</evidence>
<organism evidence="1 2">
    <name type="scientific">Corynebacterium kutscheri</name>
    <dbReference type="NCBI Taxonomy" id="35755"/>
    <lineage>
        <taxon>Bacteria</taxon>
        <taxon>Bacillati</taxon>
        <taxon>Actinomycetota</taxon>
        <taxon>Actinomycetes</taxon>
        <taxon>Mycobacteriales</taxon>
        <taxon>Corynebacteriaceae</taxon>
        <taxon>Corynebacterium</taxon>
    </lineage>
</organism>
<accession>A0A0F6R0A8</accession>
<name>A0A0F6R0A8_9CORY</name>
<dbReference type="KEGG" id="cku:UL82_00405"/>
<reference evidence="1 2" key="1">
    <citation type="journal article" date="2015" name="Genome Announc.">
        <title>Complete Genome Sequence of Corynebacterium kutscheri DSM 20755, a Corynebacterial Type Strain with Remarkably Low G+C Content of Chromosomal DNA.</title>
        <authorList>
            <person name="Ruckert C."/>
            <person name="Albersmeier A."/>
            <person name="Winkler A."/>
            <person name="Tauch A."/>
        </authorList>
    </citation>
    <scope>NUCLEOTIDE SEQUENCE [LARGE SCALE GENOMIC DNA]</scope>
    <source>
        <strain evidence="1 2">DSM 20755</strain>
    </source>
</reference>
<keyword evidence="2" id="KW-1185">Reference proteome</keyword>
<evidence type="ECO:0000313" key="1">
    <source>
        <dbReference type="EMBL" id="AKE40323.1"/>
    </source>
</evidence>
<gene>
    <name evidence="1" type="ORF">UL82_00405</name>
</gene>
<dbReference type="HOGENOM" id="CLU_2632137_0_0_11"/>
<dbReference type="EMBL" id="CP011312">
    <property type="protein sequence ID" value="AKE40323.1"/>
    <property type="molecule type" value="Genomic_DNA"/>
</dbReference>
<dbReference type="AlphaFoldDB" id="A0A0F6R0A8"/>